<dbReference type="GO" id="GO:0009003">
    <property type="term" value="F:signal peptidase activity"/>
    <property type="evidence" value="ECO:0007669"/>
    <property type="project" value="UniProtKB-EC"/>
</dbReference>
<evidence type="ECO:0000256" key="1">
    <source>
        <dbReference type="NCBIfam" id="TIGR02228"/>
    </source>
</evidence>
<evidence type="ECO:0000313" key="5">
    <source>
        <dbReference type="Proteomes" id="UP000032737"/>
    </source>
</evidence>
<dbReference type="InterPro" id="IPR019533">
    <property type="entry name" value="Peptidase_S26"/>
</dbReference>
<dbReference type="GO" id="GO:0016020">
    <property type="term" value="C:membrane"/>
    <property type="evidence" value="ECO:0007669"/>
    <property type="project" value="UniProtKB-UniRule"/>
</dbReference>
<keyword evidence="3" id="KW-0472">Membrane</keyword>
<evidence type="ECO:0000256" key="2">
    <source>
        <dbReference type="SAM" id="Coils"/>
    </source>
</evidence>
<dbReference type="CDD" id="cd06530">
    <property type="entry name" value="S26_SPase_I"/>
    <property type="match status" value="1"/>
</dbReference>
<feature type="coiled-coil region" evidence="2">
    <location>
        <begin position="199"/>
        <end position="238"/>
    </location>
</feature>
<dbReference type="EMBL" id="FO681348">
    <property type="protein sequence ID" value="CCV65966.1"/>
    <property type="molecule type" value="Genomic_DNA"/>
</dbReference>
<dbReference type="AlphaFoldDB" id="U4KNW1"/>
<keyword evidence="3" id="KW-0812">Transmembrane</keyword>
<dbReference type="GO" id="GO:0004252">
    <property type="term" value="F:serine-type endopeptidase activity"/>
    <property type="evidence" value="ECO:0007669"/>
    <property type="project" value="UniProtKB-UniRule"/>
</dbReference>
<dbReference type="HOGENOM" id="CLU_1207689_0_0_14"/>
<dbReference type="GO" id="GO:0006465">
    <property type="term" value="P:signal peptide processing"/>
    <property type="evidence" value="ECO:0007669"/>
    <property type="project" value="UniProtKB-UniRule"/>
</dbReference>
<dbReference type="NCBIfam" id="TIGR02228">
    <property type="entry name" value="sigpep_I_arch"/>
    <property type="match status" value="1"/>
</dbReference>
<protein>
    <recommendedName>
        <fullName evidence="1">Signal peptidase I</fullName>
        <ecNumber evidence="1">3.4.21.89</ecNumber>
    </recommendedName>
</protein>
<dbReference type="RefSeq" id="WP_030004828.1">
    <property type="nucleotide sequence ID" value="NC_022549.1"/>
</dbReference>
<proteinExistence type="predicted"/>
<keyword evidence="2" id="KW-0175">Coiled coil</keyword>
<reference evidence="4 5" key="1">
    <citation type="journal article" date="2013" name="J. Mol. Microbiol. Biotechnol.">
        <title>Analysis of the Complete Genomes of Acholeplasma brassicae , A. palmae and A. laidlawii and Their Comparison to the Obligate Parasites from ' Candidatus Phytoplasma'.</title>
        <authorList>
            <person name="Kube M."/>
            <person name="Siewert C."/>
            <person name="Migdoll A.M."/>
            <person name="Duduk B."/>
            <person name="Holz S."/>
            <person name="Rabus R."/>
            <person name="Seemuller E."/>
            <person name="Mitrovic J."/>
            <person name="Muller I."/>
            <person name="Buttner C."/>
            <person name="Reinhardt R."/>
        </authorList>
    </citation>
    <scope>NUCLEOTIDE SEQUENCE [LARGE SCALE GENOMIC DNA]</scope>
    <source>
        <strain evidence="5">0502</strain>
    </source>
</reference>
<gene>
    <name evidence="4" type="ORF">BN85309450</name>
</gene>
<dbReference type="EC" id="3.4.21.89" evidence="1"/>
<accession>U4KNW1</accession>
<evidence type="ECO:0000256" key="3">
    <source>
        <dbReference type="SAM" id="Phobius"/>
    </source>
</evidence>
<dbReference type="OrthoDB" id="384846at2"/>
<organism evidence="4 5">
    <name type="scientific">Acholeplasma brassicae</name>
    <dbReference type="NCBI Taxonomy" id="61635"/>
    <lineage>
        <taxon>Bacteria</taxon>
        <taxon>Bacillati</taxon>
        <taxon>Mycoplasmatota</taxon>
        <taxon>Mollicutes</taxon>
        <taxon>Acholeplasmatales</taxon>
        <taxon>Acholeplasmataceae</taxon>
        <taxon>Acholeplasma</taxon>
    </lineage>
</organism>
<dbReference type="Proteomes" id="UP000032737">
    <property type="component" value="Chromosome"/>
</dbReference>
<keyword evidence="5" id="KW-1185">Reference proteome</keyword>
<dbReference type="STRING" id="61635.BN85309450"/>
<feature type="transmembrane region" description="Helical" evidence="3">
    <location>
        <begin position="170"/>
        <end position="194"/>
    </location>
</feature>
<feature type="transmembrane region" description="Helical" evidence="3">
    <location>
        <begin position="12"/>
        <end position="32"/>
    </location>
</feature>
<sequence>MKNKNTVQRILSITGNVVFYIILAALLIFSIANMRIKKANDIPNALGYGFLSVVSDSMEGSKENSFDKGDLIIVRMLNDKSIKDLKEGDIVTFYDWNILRINTHRIVDIGSNYVITQGDKAANSAAYVKGENNEGKQYETVLHDDLIAVHRSTWSNAGTTLDRLQTPVGFAIAIILPVFVLLVIQGINLARAVLSISKNKMEEKHQQDKEKVLQELEAEKEKLRKELLEELKKEQQNKQS</sequence>
<dbReference type="KEGG" id="abra:BN85309450"/>
<evidence type="ECO:0000313" key="4">
    <source>
        <dbReference type="EMBL" id="CCV65966.1"/>
    </source>
</evidence>
<keyword evidence="3" id="KW-1133">Transmembrane helix</keyword>
<name>U4KNW1_9MOLU</name>
<dbReference type="InterPro" id="IPR001733">
    <property type="entry name" value="Peptidase_S26B"/>
</dbReference>